<evidence type="ECO:0000313" key="1">
    <source>
        <dbReference type="EMBL" id="KAL5104398.1"/>
    </source>
</evidence>
<comment type="caution">
    <text evidence="1">The sequence shown here is derived from an EMBL/GenBank/DDBJ whole genome shotgun (WGS) entry which is preliminary data.</text>
</comment>
<reference evidence="1 2" key="1">
    <citation type="journal article" date="2022" name="Front. Cell. Infect. Microbiol.">
        <title>The Genomes of Two Strains of Taenia crassiceps the Animal Model for the Study of Human Cysticercosis.</title>
        <authorList>
            <person name="Bobes R.J."/>
            <person name="Estrada K."/>
            <person name="Rios-Valencia D.G."/>
            <person name="Calderon-Gallegos A."/>
            <person name="de la Torre P."/>
            <person name="Carrero J.C."/>
            <person name="Sanchez-Flores A."/>
            <person name="Laclette J.P."/>
        </authorList>
    </citation>
    <scope>NUCLEOTIDE SEQUENCE [LARGE SCALE GENOMIC DNA]</scope>
    <source>
        <strain evidence="1">WFUcys</strain>
    </source>
</reference>
<proteinExistence type="predicted"/>
<protein>
    <submittedName>
        <fullName evidence="1">Uncharacterized protein</fullName>
    </submittedName>
</protein>
<accession>A0ABR4Q4D8</accession>
<keyword evidence="2" id="KW-1185">Reference proteome</keyword>
<name>A0ABR4Q4D8_9CEST</name>
<evidence type="ECO:0000313" key="2">
    <source>
        <dbReference type="Proteomes" id="UP001651158"/>
    </source>
</evidence>
<sequence>MLLDDTETISASNPAFQMVPKSCCYRKLDYLTRQLTNEYENLERCQNWQYGPPKFTTGAHNDAIYYRVKVNKA</sequence>
<gene>
    <name evidence="1" type="ORF">TcWFU_001088</name>
</gene>
<organism evidence="1 2">
    <name type="scientific">Taenia crassiceps</name>
    <dbReference type="NCBI Taxonomy" id="6207"/>
    <lineage>
        <taxon>Eukaryota</taxon>
        <taxon>Metazoa</taxon>
        <taxon>Spiralia</taxon>
        <taxon>Lophotrochozoa</taxon>
        <taxon>Platyhelminthes</taxon>
        <taxon>Cestoda</taxon>
        <taxon>Eucestoda</taxon>
        <taxon>Cyclophyllidea</taxon>
        <taxon>Taeniidae</taxon>
        <taxon>Taenia</taxon>
    </lineage>
</organism>
<dbReference type="EMBL" id="JAKROA010000012">
    <property type="protein sequence ID" value="KAL5104398.1"/>
    <property type="molecule type" value="Genomic_DNA"/>
</dbReference>
<dbReference type="Proteomes" id="UP001651158">
    <property type="component" value="Unassembled WGS sequence"/>
</dbReference>